<gene>
    <name evidence="8" type="ORF">Esi_0094_0018</name>
</gene>
<dbReference type="InParanoid" id="D7G8Z5"/>
<dbReference type="EMBL" id="FN649181">
    <property type="protein sequence ID" value="CBJ28156.1"/>
    <property type="molecule type" value="Genomic_DNA"/>
</dbReference>
<keyword evidence="5" id="KW-0862">Zinc</keyword>
<dbReference type="GO" id="GO:0005739">
    <property type="term" value="C:mitochondrion"/>
    <property type="evidence" value="ECO:0007669"/>
    <property type="project" value="TreeGrafter"/>
</dbReference>
<protein>
    <recommendedName>
        <fullName evidence="7">Peptidase M16 N-terminal domain-containing protein</fullName>
    </recommendedName>
</protein>
<dbReference type="AlphaFoldDB" id="D7G8Z5"/>
<organism evidence="8 9">
    <name type="scientific">Ectocarpus siliculosus</name>
    <name type="common">Brown alga</name>
    <name type="synonym">Conferva siliculosa</name>
    <dbReference type="NCBI Taxonomy" id="2880"/>
    <lineage>
        <taxon>Eukaryota</taxon>
        <taxon>Sar</taxon>
        <taxon>Stramenopiles</taxon>
        <taxon>Ochrophyta</taxon>
        <taxon>PX clade</taxon>
        <taxon>Phaeophyceae</taxon>
        <taxon>Ectocarpales</taxon>
        <taxon>Ectocarpaceae</taxon>
        <taxon>Ectocarpus</taxon>
    </lineage>
</organism>
<reference evidence="8 9" key="1">
    <citation type="journal article" date="2010" name="Nature">
        <title>The Ectocarpus genome and the independent evolution of multicellularity in brown algae.</title>
        <authorList>
            <person name="Cock J.M."/>
            <person name="Sterck L."/>
            <person name="Rouze P."/>
            <person name="Scornet D."/>
            <person name="Allen A.E."/>
            <person name="Amoutzias G."/>
            <person name="Anthouard V."/>
            <person name="Artiguenave F."/>
            <person name="Aury J.M."/>
            <person name="Badger J.H."/>
            <person name="Beszteri B."/>
            <person name="Billiau K."/>
            <person name="Bonnet E."/>
            <person name="Bothwell J.H."/>
            <person name="Bowler C."/>
            <person name="Boyen C."/>
            <person name="Brownlee C."/>
            <person name="Carrano C.J."/>
            <person name="Charrier B."/>
            <person name="Cho G.Y."/>
            <person name="Coelho S.M."/>
            <person name="Collen J."/>
            <person name="Corre E."/>
            <person name="Da Silva C."/>
            <person name="Delage L."/>
            <person name="Delaroque N."/>
            <person name="Dittami S.M."/>
            <person name="Doulbeau S."/>
            <person name="Elias M."/>
            <person name="Farnham G."/>
            <person name="Gachon C.M."/>
            <person name="Gschloessl B."/>
            <person name="Heesch S."/>
            <person name="Jabbari K."/>
            <person name="Jubin C."/>
            <person name="Kawai H."/>
            <person name="Kimura K."/>
            <person name="Kloareg B."/>
            <person name="Kupper F.C."/>
            <person name="Lang D."/>
            <person name="Le Bail A."/>
            <person name="Leblanc C."/>
            <person name="Lerouge P."/>
            <person name="Lohr M."/>
            <person name="Lopez P.J."/>
            <person name="Martens C."/>
            <person name="Maumus F."/>
            <person name="Michel G."/>
            <person name="Miranda-Saavedra D."/>
            <person name="Morales J."/>
            <person name="Moreau H."/>
            <person name="Motomura T."/>
            <person name="Nagasato C."/>
            <person name="Napoli C.A."/>
            <person name="Nelson D.R."/>
            <person name="Nyvall-Collen P."/>
            <person name="Peters A.F."/>
            <person name="Pommier C."/>
            <person name="Potin P."/>
            <person name="Poulain J."/>
            <person name="Quesneville H."/>
            <person name="Read B."/>
            <person name="Rensing S.A."/>
            <person name="Ritter A."/>
            <person name="Rousvoal S."/>
            <person name="Samanta M."/>
            <person name="Samson G."/>
            <person name="Schroeder D.C."/>
            <person name="Segurens B."/>
            <person name="Strittmatter M."/>
            <person name="Tonon T."/>
            <person name="Tregear J.W."/>
            <person name="Valentin K."/>
            <person name="von Dassow P."/>
            <person name="Yamagishi T."/>
            <person name="Van de Peer Y."/>
            <person name="Wincker P."/>
        </authorList>
    </citation>
    <scope>NUCLEOTIDE SEQUENCE [LARGE SCALE GENOMIC DNA]</scope>
    <source>
        <strain evidence="9">Ec32 / CCAP1310/4</strain>
    </source>
</reference>
<keyword evidence="4" id="KW-0378">Hydrolase</keyword>
<comment type="similarity">
    <text evidence="1">Belongs to the peptidase M16 family.</text>
</comment>
<evidence type="ECO:0000256" key="1">
    <source>
        <dbReference type="ARBA" id="ARBA00007261"/>
    </source>
</evidence>
<keyword evidence="9" id="KW-1185">Reference proteome</keyword>
<dbReference type="PANTHER" id="PTHR43690:SF18">
    <property type="entry name" value="INSULIN-DEGRADING ENZYME-RELATED"/>
    <property type="match status" value="1"/>
</dbReference>
<dbReference type="SUPFAM" id="SSF63411">
    <property type="entry name" value="LuxS/MPP-like metallohydrolase"/>
    <property type="match status" value="1"/>
</dbReference>
<dbReference type="EMBL" id="FN649735">
    <property type="protein sequence ID" value="CBJ28156.1"/>
    <property type="molecule type" value="Genomic_DNA"/>
</dbReference>
<dbReference type="PROSITE" id="PS00143">
    <property type="entry name" value="INSULINASE"/>
    <property type="match status" value="1"/>
</dbReference>
<dbReference type="GO" id="GO:0004222">
    <property type="term" value="F:metalloendopeptidase activity"/>
    <property type="evidence" value="ECO:0007669"/>
    <property type="project" value="InterPro"/>
</dbReference>
<dbReference type="GO" id="GO:0005829">
    <property type="term" value="C:cytosol"/>
    <property type="evidence" value="ECO:0007669"/>
    <property type="project" value="TreeGrafter"/>
</dbReference>
<dbReference type="STRING" id="2880.D7G8Z5"/>
<dbReference type="MEROPS" id="M16.A09"/>
<dbReference type="OrthoDB" id="952271at2759"/>
<dbReference type="InterPro" id="IPR001431">
    <property type="entry name" value="Pept_M16_Zn_BS"/>
</dbReference>
<dbReference type="Proteomes" id="UP000002630">
    <property type="component" value="Linkage Group LG10"/>
</dbReference>
<feature type="domain" description="Peptidase M16 N-terminal" evidence="7">
    <location>
        <begin position="42"/>
        <end position="163"/>
    </location>
</feature>
<evidence type="ECO:0000256" key="3">
    <source>
        <dbReference type="ARBA" id="ARBA00022723"/>
    </source>
</evidence>
<keyword evidence="2" id="KW-0645">Protease</keyword>
<proteinExistence type="inferred from homology"/>
<accession>D7G8Z5</accession>
<evidence type="ECO:0000313" key="8">
    <source>
        <dbReference type="EMBL" id="CBJ28156.1"/>
    </source>
</evidence>
<evidence type="ECO:0000256" key="5">
    <source>
        <dbReference type="ARBA" id="ARBA00022833"/>
    </source>
</evidence>
<sequence>MADEPLAEALEAWPWKNPQGILVSPMDKRHYRWLLLPNGLQVMVISDPNANKAAAAMSVDVGAASDPVGLPGLAHFLEHMLFLGTSKYPVENAYKSYLAKHGGRSNASTAMDVTTFKFEVGSDHLRGALDIFSQFFVSPLFTESSTGRELLAVDSEDSKNRTNDSRRMLQ</sequence>
<dbReference type="GO" id="GO:0043171">
    <property type="term" value="P:peptide catabolic process"/>
    <property type="evidence" value="ECO:0007669"/>
    <property type="project" value="TreeGrafter"/>
</dbReference>
<evidence type="ECO:0000313" key="9">
    <source>
        <dbReference type="Proteomes" id="UP000002630"/>
    </source>
</evidence>
<keyword evidence="6" id="KW-0482">Metalloprotease</keyword>
<evidence type="ECO:0000256" key="2">
    <source>
        <dbReference type="ARBA" id="ARBA00022670"/>
    </source>
</evidence>
<evidence type="ECO:0000259" key="7">
    <source>
        <dbReference type="Pfam" id="PF00675"/>
    </source>
</evidence>
<evidence type="ECO:0000256" key="6">
    <source>
        <dbReference type="ARBA" id="ARBA00023049"/>
    </source>
</evidence>
<dbReference type="OMA" id="CINSADS"/>
<dbReference type="InterPro" id="IPR011249">
    <property type="entry name" value="Metalloenz_LuxS/M16"/>
</dbReference>
<evidence type="ECO:0000256" key="4">
    <source>
        <dbReference type="ARBA" id="ARBA00022801"/>
    </source>
</evidence>
<dbReference type="eggNOG" id="KOG0959">
    <property type="taxonomic scope" value="Eukaryota"/>
</dbReference>
<name>D7G8Z5_ECTSI</name>
<keyword evidence="3" id="KW-0479">Metal-binding</keyword>
<dbReference type="InterPro" id="IPR050626">
    <property type="entry name" value="Peptidase_M16"/>
</dbReference>
<dbReference type="GO" id="GO:0051603">
    <property type="term" value="P:proteolysis involved in protein catabolic process"/>
    <property type="evidence" value="ECO:0007669"/>
    <property type="project" value="TreeGrafter"/>
</dbReference>
<dbReference type="PANTHER" id="PTHR43690">
    <property type="entry name" value="NARDILYSIN"/>
    <property type="match status" value="1"/>
</dbReference>
<dbReference type="Pfam" id="PF00675">
    <property type="entry name" value="Peptidase_M16"/>
    <property type="match status" value="1"/>
</dbReference>
<dbReference type="InterPro" id="IPR011765">
    <property type="entry name" value="Pept_M16_N"/>
</dbReference>
<dbReference type="GO" id="GO:0046872">
    <property type="term" value="F:metal ion binding"/>
    <property type="evidence" value="ECO:0007669"/>
    <property type="project" value="UniProtKB-KW"/>
</dbReference>
<dbReference type="Gene3D" id="3.30.830.10">
    <property type="entry name" value="Metalloenzyme, LuxS/M16 peptidase-like"/>
    <property type="match status" value="1"/>
</dbReference>